<comment type="caution">
    <text evidence="2">The sequence shown here is derived from an EMBL/GenBank/DDBJ whole genome shotgun (WGS) entry which is preliminary data.</text>
</comment>
<evidence type="ECO:0000256" key="1">
    <source>
        <dbReference type="SAM" id="MobiDB-lite"/>
    </source>
</evidence>
<evidence type="ECO:0000313" key="2">
    <source>
        <dbReference type="EMBL" id="VZO35327.1"/>
    </source>
</evidence>
<proteinExistence type="predicted"/>
<name>A0A7M4DEI4_9MICO</name>
<reference evidence="2 3" key="1">
    <citation type="submission" date="2019-11" db="EMBL/GenBank/DDBJ databases">
        <authorList>
            <person name="Criscuolo A."/>
        </authorList>
    </citation>
    <scope>NUCLEOTIDE SEQUENCE [LARGE SCALE GENOMIC DNA]</scope>
    <source>
        <strain evidence="2">CIP111667</strain>
    </source>
</reference>
<dbReference type="EMBL" id="CACRYJ010000007">
    <property type="protein sequence ID" value="VZO35327.1"/>
    <property type="molecule type" value="Genomic_DNA"/>
</dbReference>
<feature type="region of interest" description="Disordered" evidence="1">
    <location>
        <begin position="1"/>
        <end position="37"/>
    </location>
</feature>
<organism evidence="2 3">
    <name type="scientific">Occultella aeris</name>
    <dbReference type="NCBI Taxonomy" id="2761496"/>
    <lineage>
        <taxon>Bacteria</taxon>
        <taxon>Bacillati</taxon>
        <taxon>Actinomycetota</taxon>
        <taxon>Actinomycetes</taxon>
        <taxon>Micrococcales</taxon>
        <taxon>Ruaniaceae</taxon>
        <taxon>Occultella</taxon>
    </lineage>
</organism>
<sequence length="157" mass="16370">MGRGGAEEFILDFDEPGRDGDPDVAAPPRRRRDGPDLPRPVALWASVAVLLVVTGILTAPPPPGPGDHRSQVVLPGTTEVVDLPGLGIAAMIDDGSSPSVTIVQSEDFTTVEAMTADGEVLWDAASGWAAVRLGDPVLMSDSTSGARDVRTGEWLFA</sequence>
<evidence type="ECO:0000313" key="3">
    <source>
        <dbReference type="Proteomes" id="UP000419743"/>
    </source>
</evidence>
<accession>A0A7M4DEI4</accession>
<gene>
    <name evidence="2" type="ORF">HALOF300_00524</name>
</gene>
<dbReference type="AlphaFoldDB" id="A0A7M4DEI4"/>
<keyword evidence="3" id="KW-1185">Reference proteome</keyword>
<protein>
    <submittedName>
        <fullName evidence="2">Uncharacterized protein</fullName>
    </submittedName>
</protein>
<dbReference type="Proteomes" id="UP000419743">
    <property type="component" value="Unassembled WGS sequence"/>
</dbReference>
<dbReference type="RefSeq" id="WP_156739093.1">
    <property type="nucleotide sequence ID" value="NZ_CACRYJ010000007.1"/>
</dbReference>